<dbReference type="SUPFAM" id="SSF48334">
    <property type="entry name" value="DNA repair protein MutS, domain III"/>
    <property type="match status" value="1"/>
</dbReference>
<dbReference type="InterPro" id="IPR045076">
    <property type="entry name" value="MutS"/>
</dbReference>
<name>A0A8X6XVC2_9ARAC</name>
<keyword evidence="3" id="KW-0067">ATP-binding</keyword>
<evidence type="ECO:0000256" key="1">
    <source>
        <dbReference type="ARBA" id="ARBA00006271"/>
    </source>
</evidence>
<feature type="non-terminal residue" evidence="7">
    <location>
        <position position="540"/>
    </location>
</feature>
<gene>
    <name evidence="7" type="primary">Msh5</name>
    <name evidence="7" type="ORF">TNIN_289282</name>
</gene>
<dbReference type="InterPro" id="IPR027417">
    <property type="entry name" value="P-loop_NTPase"/>
</dbReference>
<keyword evidence="4" id="KW-0238">DNA-binding</keyword>
<comment type="similarity">
    <text evidence="1">Belongs to the DNA mismatch repair MutS family.</text>
</comment>
<keyword evidence="8" id="KW-1185">Reference proteome</keyword>
<feature type="domain" description="DNA mismatch repair protein MutS core" evidence="6">
    <location>
        <begin position="190"/>
        <end position="455"/>
    </location>
</feature>
<dbReference type="GO" id="GO:0006298">
    <property type="term" value="P:mismatch repair"/>
    <property type="evidence" value="ECO:0007669"/>
    <property type="project" value="InterPro"/>
</dbReference>
<dbReference type="AlphaFoldDB" id="A0A8X6XVC2"/>
<dbReference type="EMBL" id="BMAV01013338">
    <property type="protein sequence ID" value="GFY60922.1"/>
    <property type="molecule type" value="Genomic_DNA"/>
</dbReference>
<dbReference type="GO" id="GO:0005634">
    <property type="term" value="C:nucleus"/>
    <property type="evidence" value="ECO:0007669"/>
    <property type="project" value="TreeGrafter"/>
</dbReference>
<dbReference type="PANTHER" id="PTHR11361">
    <property type="entry name" value="DNA MISMATCH REPAIR PROTEIN MUTS FAMILY MEMBER"/>
    <property type="match status" value="1"/>
</dbReference>
<feature type="compositionally biased region" description="Basic and acidic residues" evidence="5">
    <location>
        <begin position="1"/>
        <end position="12"/>
    </location>
</feature>
<protein>
    <submittedName>
        <fullName evidence="7">MutS protein homolog 5</fullName>
    </submittedName>
</protein>
<dbReference type="GO" id="GO:0051026">
    <property type="term" value="P:chiasma assembly"/>
    <property type="evidence" value="ECO:0007669"/>
    <property type="project" value="TreeGrafter"/>
</dbReference>
<accession>A0A8X6XVC2</accession>
<evidence type="ECO:0000313" key="7">
    <source>
        <dbReference type="EMBL" id="GFY60922.1"/>
    </source>
</evidence>
<proteinExistence type="inferred from homology"/>
<dbReference type="PANTHER" id="PTHR11361:SF20">
    <property type="entry name" value="MUTS PROTEIN HOMOLOG 5"/>
    <property type="match status" value="1"/>
</dbReference>
<evidence type="ECO:0000256" key="3">
    <source>
        <dbReference type="ARBA" id="ARBA00022840"/>
    </source>
</evidence>
<dbReference type="InterPro" id="IPR036187">
    <property type="entry name" value="DNA_mismatch_repair_MutS_sf"/>
</dbReference>
<evidence type="ECO:0000259" key="6">
    <source>
        <dbReference type="SMART" id="SM00533"/>
    </source>
</evidence>
<dbReference type="Proteomes" id="UP000886998">
    <property type="component" value="Unassembled WGS sequence"/>
</dbReference>
<dbReference type="Pfam" id="PF00488">
    <property type="entry name" value="MutS_V"/>
    <property type="match status" value="1"/>
</dbReference>
<reference evidence="7" key="1">
    <citation type="submission" date="2020-08" db="EMBL/GenBank/DDBJ databases">
        <title>Multicomponent nature underlies the extraordinary mechanical properties of spider dragline silk.</title>
        <authorList>
            <person name="Kono N."/>
            <person name="Nakamura H."/>
            <person name="Mori M."/>
            <person name="Yoshida Y."/>
            <person name="Ohtoshi R."/>
            <person name="Malay A.D."/>
            <person name="Moran D.A.P."/>
            <person name="Tomita M."/>
            <person name="Numata K."/>
            <person name="Arakawa K."/>
        </authorList>
    </citation>
    <scope>NUCLEOTIDE SEQUENCE</scope>
</reference>
<evidence type="ECO:0000256" key="5">
    <source>
        <dbReference type="SAM" id="MobiDB-lite"/>
    </source>
</evidence>
<feature type="compositionally biased region" description="Polar residues" evidence="5">
    <location>
        <begin position="13"/>
        <end position="23"/>
    </location>
</feature>
<dbReference type="GO" id="GO:0030983">
    <property type="term" value="F:mismatched DNA binding"/>
    <property type="evidence" value="ECO:0007669"/>
    <property type="project" value="InterPro"/>
</dbReference>
<organism evidence="7 8">
    <name type="scientific">Trichonephila inaurata madagascariensis</name>
    <dbReference type="NCBI Taxonomy" id="2747483"/>
    <lineage>
        <taxon>Eukaryota</taxon>
        <taxon>Metazoa</taxon>
        <taxon>Ecdysozoa</taxon>
        <taxon>Arthropoda</taxon>
        <taxon>Chelicerata</taxon>
        <taxon>Arachnida</taxon>
        <taxon>Araneae</taxon>
        <taxon>Araneomorphae</taxon>
        <taxon>Entelegynae</taxon>
        <taxon>Araneoidea</taxon>
        <taxon>Nephilidae</taxon>
        <taxon>Trichonephila</taxon>
        <taxon>Trichonephila inaurata</taxon>
    </lineage>
</organism>
<dbReference type="GO" id="GO:0005524">
    <property type="term" value="F:ATP binding"/>
    <property type="evidence" value="ECO:0007669"/>
    <property type="project" value="UniProtKB-KW"/>
</dbReference>
<dbReference type="SMART" id="SM00533">
    <property type="entry name" value="MUTSd"/>
    <property type="match status" value="1"/>
</dbReference>
<evidence type="ECO:0000256" key="4">
    <source>
        <dbReference type="ARBA" id="ARBA00023125"/>
    </source>
</evidence>
<evidence type="ECO:0000313" key="8">
    <source>
        <dbReference type="Proteomes" id="UP000886998"/>
    </source>
</evidence>
<dbReference type="InterPro" id="IPR000432">
    <property type="entry name" value="DNA_mismatch_repair_MutS_C"/>
</dbReference>
<dbReference type="GO" id="GO:0140664">
    <property type="term" value="F:ATP-dependent DNA damage sensor activity"/>
    <property type="evidence" value="ECO:0007669"/>
    <property type="project" value="InterPro"/>
</dbReference>
<feature type="region of interest" description="Disordered" evidence="5">
    <location>
        <begin position="1"/>
        <end position="23"/>
    </location>
</feature>
<evidence type="ECO:0000256" key="2">
    <source>
        <dbReference type="ARBA" id="ARBA00022741"/>
    </source>
</evidence>
<dbReference type="InterPro" id="IPR007696">
    <property type="entry name" value="DNA_mismatch_repair_MutS_core"/>
</dbReference>
<dbReference type="Gene3D" id="3.40.50.300">
    <property type="entry name" value="P-loop containing nucleotide triphosphate hydrolases"/>
    <property type="match status" value="1"/>
</dbReference>
<comment type="caution">
    <text evidence="7">The sequence shown here is derived from an EMBL/GenBank/DDBJ whole genome shotgun (WGS) entry which is preliminary data.</text>
</comment>
<dbReference type="OrthoDB" id="29596at2759"/>
<sequence>MSDSSHPEKHLSASESFRNISSSKEMQCENNTEFLTETDEDATPLVVLSVIFQGHKIGGAFYDLDTCHLYLLPDHVETAPSYSVLRLFLKQAQPCAIVTSSRTDENVLNILREINNVNNRLSESSSTNSFMSPILKDRLHLLPGIDFAFEACKHKLQNLELHNYPQNMNAAERKIYFSSLVDFTNLCMVKAAGGLLKFIENNPFGPRLDRIITRMKTAQASMNDWMSLYKTAYHAMLIGEICRSRASSLEIFKQISSTFSTDLFRIASLLNKIIDFEEYARQNHFVVKPGVDSELDKMKRTYNGLPDFMTQVAYQELQDLSQEVQQCSVIYLPQPVPATDRMKETKDYSIPNLRFMFIVNDIVHYKSTNTKKLDALLGDTLCDIYDKETQIMHKLQDVILEMKHVLTGVMEYAAKLDCLIALAVTAKEYNWVQPEISHDGELAVLKGRHPLQEMCVASFVANDIYSGDSESKIKILTGPNCSGKSIYLTQVALIAFMAHIGSFVPAQKAKIPMLDCIFTCMYAAESVSLNLSGFLISLNQ</sequence>
<dbReference type="SUPFAM" id="SSF52540">
    <property type="entry name" value="P-loop containing nucleoside triphosphate hydrolases"/>
    <property type="match status" value="1"/>
</dbReference>
<keyword evidence="2" id="KW-0547">Nucleotide-binding</keyword>
<dbReference type="Gene3D" id="1.10.1420.10">
    <property type="match status" value="1"/>
</dbReference>